<dbReference type="RefSeq" id="WP_344170109.1">
    <property type="nucleotide sequence ID" value="NZ_BAAABV010000038.1"/>
</dbReference>
<organism evidence="2 3">
    <name type="scientific">Streptomyces polychromogenes</name>
    <dbReference type="NCBI Taxonomy" id="67342"/>
    <lineage>
        <taxon>Bacteria</taxon>
        <taxon>Bacillati</taxon>
        <taxon>Actinomycetota</taxon>
        <taxon>Actinomycetes</taxon>
        <taxon>Kitasatosporales</taxon>
        <taxon>Streptomycetaceae</taxon>
        <taxon>Streptomyces</taxon>
    </lineage>
</organism>
<feature type="chain" id="PRO_5046259469" evidence="1">
    <location>
        <begin position="29"/>
        <end position="77"/>
    </location>
</feature>
<evidence type="ECO:0000313" key="2">
    <source>
        <dbReference type="EMBL" id="GAA0325050.1"/>
    </source>
</evidence>
<evidence type="ECO:0000313" key="3">
    <source>
        <dbReference type="Proteomes" id="UP001501867"/>
    </source>
</evidence>
<protein>
    <submittedName>
        <fullName evidence="2">Uncharacterized protein</fullName>
    </submittedName>
</protein>
<sequence>MTITLTRAAATTALLAAMLAAAAPAATADTRDTDRAGDTSLTLPKKEIQNIENGALITFHNRLNGTVIDLARGNKSY</sequence>
<comment type="caution">
    <text evidence="2">The sequence shown here is derived from an EMBL/GenBank/DDBJ whole genome shotgun (WGS) entry which is preliminary data.</text>
</comment>
<proteinExistence type="predicted"/>
<dbReference type="EMBL" id="BAAABV010000038">
    <property type="protein sequence ID" value="GAA0325050.1"/>
    <property type="molecule type" value="Genomic_DNA"/>
</dbReference>
<keyword evidence="1" id="KW-0732">Signal</keyword>
<gene>
    <name evidence="2" type="ORF">GCM10010302_75220</name>
</gene>
<evidence type="ECO:0000256" key="1">
    <source>
        <dbReference type="SAM" id="SignalP"/>
    </source>
</evidence>
<feature type="signal peptide" evidence="1">
    <location>
        <begin position="1"/>
        <end position="28"/>
    </location>
</feature>
<reference evidence="2 3" key="1">
    <citation type="journal article" date="2019" name="Int. J. Syst. Evol. Microbiol.">
        <title>The Global Catalogue of Microorganisms (GCM) 10K type strain sequencing project: providing services to taxonomists for standard genome sequencing and annotation.</title>
        <authorList>
            <consortium name="The Broad Institute Genomics Platform"/>
            <consortium name="The Broad Institute Genome Sequencing Center for Infectious Disease"/>
            <person name="Wu L."/>
            <person name="Ma J."/>
        </authorList>
    </citation>
    <scope>NUCLEOTIDE SEQUENCE [LARGE SCALE GENOMIC DNA]</scope>
    <source>
        <strain evidence="2 3">JCM 4505</strain>
    </source>
</reference>
<dbReference type="Proteomes" id="UP001501867">
    <property type="component" value="Unassembled WGS sequence"/>
</dbReference>
<keyword evidence="3" id="KW-1185">Reference proteome</keyword>
<name>A0ABN0W4R9_9ACTN</name>
<accession>A0ABN0W4R9</accession>